<dbReference type="AlphaFoldDB" id="A0A6J6KN90"/>
<dbReference type="SUPFAM" id="SSF56281">
    <property type="entry name" value="Metallo-hydrolase/oxidoreductase"/>
    <property type="match status" value="1"/>
</dbReference>
<accession>A0A6J6KN90</accession>
<dbReference type="Pfam" id="PF00753">
    <property type="entry name" value="Lactamase_B"/>
    <property type="match status" value="1"/>
</dbReference>
<dbReference type="PANTHER" id="PTHR42951:SF4">
    <property type="entry name" value="ACYL-COENZYME A THIOESTERASE MBLAC2"/>
    <property type="match status" value="1"/>
</dbReference>
<dbReference type="PANTHER" id="PTHR42951">
    <property type="entry name" value="METALLO-BETA-LACTAMASE DOMAIN-CONTAINING"/>
    <property type="match status" value="1"/>
</dbReference>
<organism evidence="2">
    <name type="scientific">freshwater metagenome</name>
    <dbReference type="NCBI Taxonomy" id="449393"/>
    <lineage>
        <taxon>unclassified sequences</taxon>
        <taxon>metagenomes</taxon>
        <taxon>ecological metagenomes</taxon>
    </lineage>
</organism>
<sequence>MDNKYTLGLHEVGNGCFAYLQPDGGWGYSNAGLVVGDGESLLVDTLFDLKLTQQMLDSMSIATSSSPINTVVNTHANGDHCYGNQLVRDATIIASAATAKEMGEVPPSMLAALNKAPGEVGDLFRSFFGDFSFDEIELVLPTETFSGKRSVSIGGSEVQLIEVGPAHTAGDTIAYVPNAKTVYTGDILFIGGQPIVWAGPLQNWIAACDVIVSLDCDVVVPGHGPITDNKGVRDVRDYLSFVLSEATSRKSAGMDAFDAAKEIAREISGNNALRFSDWKEFGRISVNVDTVYRSLDAAHKSPDVIEQFRRMAQIESNH</sequence>
<name>A0A6J6KN90_9ZZZZ</name>
<dbReference type="Gene3D" id="3.60.15.10">
    <property type="entry name" value="Ribonuclease Z/Hydroxyacylglutathione hydrolase-like"/>
    <property type="match status" value="1"/>
</dbReference>
<gene>
    <name evidence="2" type="ORF">UFOPK2195_00490</name>
</gene>
<evidence type="ECO:0000259" key="1">
    <source>
        <dbReference type="SMART" id="SM00849"/>
    </source>
</evidence>
<dbReference type="InterPro" id="IPR036866">
    <property type="entry name" value="RibonucZ/Hydroxyglut_hydro"/>
</dbReference>
<proteinExistence type="predicted"/>
<dbReference type="EMBL" id="CAEZWH010000072">
    <property type="protein sequence ID" value="CAB4651307.1"/>
    <property type="molecule type" value="Genomic_DNA"/>
</dbReference>
<dbReference type="InterPro" id="IPR001279">
    <property type="entry name" value="Metallo-B-lactamas"/>
</dbReference>
<feature type="domain" description="Metallo-beta-lactamase" evidence="1">
    <location>
        <begin position="28"/>
        <end position="223"/>
    </location>
</feature>
<protein>
    <submittedName>
        <fullName evidence="2">Unannotated protein</fullName>
    </submittedName>
</protein>
<dbReference type="CDD" id="cd16282">
    <property type="entry name" value="metallo-hydrolase-like_MBL-fold"/>
    <property type="match status" value="1"/>
</dbReference>
<evidence type="ECO:0000313" key="2">
    <source>
        <dbReference type="EMBL" id="CAB4651307.1"/>
    </source>
</evidence>
<reference evidence="2" key="1">
    <citation type="submission" date="2020-05" db="EMBL/GenBank/DDBJ databases">
        <authorList>
            <person name="Chiriac C."/>
            <person name="Salcher M."/>
            <person name="Ghai R."/>
            <person name="Kavagutti S V."/>
        </authorList>
    </citation>
    <scope>NUCLEOTIDE SEQUENCE</scope>
</reference>
<dbReference type="InterPro" id="IPR050855">
    <property type="entry name" value="NDM-1-like"/>
</dbReference>
<dbReference type="SMART" id="SM00849">
    <property type="entry name" value="Lactamase_B"/>
    <property type="match status" value="1"/>
</dbReference>